<evidence type="ECO:0000313" key="1">
    <source>
        <dbReference type="EMBL" id="GAT64360.1"/>
    </source>
</evidence>
<dbReference type="EMBL" id="BDCR01000004">
    <property type="protein sequence ID" value="GAT64360.1"/>
    <property type="molecule type" value="Genomic_DNA"/>
</dbReference>
<accession>A0A161LTM2</accession>
<dbReference type="AlphaFoldDB" id="A0A161LTM2"/>
<evidence type="ECO:0000313" key="2">
    <source>
        <dbReference type="Proteomes" id="UP000076586"/>
    </source>
</evidence>
<keyword evidence="2" id="KW-1185">Reference proteome</keyword>
<proteinExistence type="predicted"/>
<comment type="caution">
    <text evidence="1">The sequence shown here is derived from an EMBL/GenBank/DDBJ whole genome shotgun (WGS) entry which is preliminary data.</text>
</comment>
<sequence>MNTTQQQRMQLGRKISFLKRVIEVCEIADTHMQNGATQRWIYKNVIKKQFNISMTTFSNYLSIPAKKELAEALQSYEGVVVEQNATEEPTPNDDLFD</sequence>
<dbReference type="OrthoDB" id="1274971at2"/>
<name>A0A161LTM2_9BACT</name>
<reference evidence="2" key="1">
    <citation type="submission" date="2016-04" db="EMBL/GenBank/DDBJ databases">
        <title>Draft genome sequence of Paludibacter jiangxiensis strain NM7.</title>
        <authorList>
            <person name="Qiu Y."/>
            <person name="Matsuura N."/>
            <person name="Ohashi A."/>
            <person name="Tourlousse M.D."/>
            <person name="Sekiguchi Y."/>
        </authorList>
    </citation>
    <scope>NUCLEOTIDE SEQUENCE [LARGE SCALE GENOMIC DNA]</scope>
    <source>
        <strain evidence="2">NM7</strain>
    </source>
</reference>
<gene>
    <name evidence="1" type="ORF">PJIAN_4911</name>
</gene>
<protein>
    <submittedName>
        <fullName evidence="1">Uncharacterized protein</fullName>
    </submittedName>
</protein>
<dbReference type="Proteomes" id="UP000076586">
    <property type="component" value="Unassembled WGS sequence"/>
</dbReference>
<reference evidence="2" key="2">
    <citation type="journal article" date="2017" name="Genome Announc.">
        <title>Draft genome sequence of Paludibacter jiangxiensis NM7(T), a propionate-producing fermentative bacterium.</title>
        <authorList>
            <person name="Qiu Y.-L."/>
            <person name="Tourlousse D.M."/>
            <person name="Matsuura N."/>
            <person name="Ohashi A."/>
            <person name="Sekiguchi Y."/>
        </authorList>
    </citation>
    <scope>NUCLEOTIDE SEQUENCE [LARGE SCALE GENOMIC DNA]</scope>
    <source>
        <strain evidence="2">NM7</strain>
    </source>
</reference>
<organism evidence="1 2">
    <name type="scientific">Paludibacter jiangxiensis</name>
    <dbReference type="NCBI Taxonomy" id="681398"/>
    <lineage>
        <taxon>Bacteria</taxon>
        <taxon>Pseudomonadati</taxon>
        <taxon>Bacteroidota</taxon>
        <taxon>Bacteroidia</taxon>
        <taxon>Bacteroidales</taxon>
        <taxon>Paludibacteraceae</taxon>
        <taxon>Paludibacter</taxon>
    </lineage>
</organism>
<dbReference type="RefSeq" id="WP_068706384.1">
    <property type="nucleotide sequence ID" value="NZ_BDCR01000004.1"/>
</dbReference>